<dbReference type="Gene3D" id="1.10.10.10">
    <property type="entry name" value="Winged helix-like DNA-binding domain superfamily/Winged helix DNA-binding domain"/>
    <property type="match status" value="1"/>
</dbReference>
<dbReference type="Gene3D" id="1.25.40.10">
    <property type="entry name" value="Tetratricopeptide repeat domain"/>
    <property type="match status" value="2"/>
</dbReference>
<evidence type="ECO:0000259" key="6">
    <source>
        <dbReference type="PROSITE" id="PS51755"/>
    </source>
</evidence>
<feature type="domain" description="OmpR/PhoB-type" evidence="6">
    <location>
        <begin position="1"/>
        <end position="96"/>
    </location>
</feature>
<dbReference type="SUPFAM" id="SSF48452">
    <property type="entry name" value="TPR-like"/>
    <property type="match status" value="3"/>
</dbReference>
<dbReference type="PANTHER" id="PTHR47691">
    <property type="entry name" value="REGULATOR-RELATED"/>
    <property type="match status" value="1"/>
</dbReference>
<dbReference type="Pfam" id="PF03704">
    <property type="entry name" value="BTAD"/>
    <property type="match status" value="1"/>
</dbReference>
<evidence type="ECO:0000313" key="8">
    <source>
        <dbReference type="Proteomes" id="UP001551482"/>
    </source>
</evidence>
<dbReference type="Gene3D" id="3.40.50.300">
    <property type="entry name" value="P-loop containing nucleotide triphosphate hydrolases"/>
    <property type="match status" value="1"/>
</dbReference>
<keyword evidence="8" id="KW-1185">Reference proteome</keyword>
<dbReference type="SUPFAM" id="SSF46894">
    <property type="entry name" value="C-terminal effector domain of the bipartite response regulators"/>
    <property type="match status" value="1"/>
</dbReference>
<dbReference type="PRINTS" id="PR00364">
    <property type="entry name" value="DISEASERSIST"/>
</dbReference>
<dbReference type="RefSeq" id="WP_358349598.1">
    <property type="nucleotide sequence ID" value="NZ_JBEZFP010000009.1"/>
</dbReference>
<dbReference type="InterPro" id="IPR027417">
    <property type="entry name" value="P-loop_NTPase"/>
</dbReference>
<gene>
    <name evidence="7" type="ORF">AB0C36_05465</name>
</gene>
<dbReference type="PROSITE" id="PS51755">
    <property type="entry name" value="OMPR_PHOB"/>
    <property type="match status" value="1"/>
</dbReference>
<dbReference type="InterPro" id="IPR011990">
    <property type="entry name" value="TPR-like_helical_dom_sf"/>
</dbReference>
<feature type="region of interest" description="Disordered" evidence="5">
    <location>
        <begin position="95"/>
        <end position="128"/>
    </location>
</feature>
<protein>
    <submittedName>
        <fullName evidence="7">BTAD domain-containing putative transcriptional regulator</fullName>
    </submittedName>
</protein>
<evidence type="ECO:0000256" key="2">
    <source>
        <dbReference type="ARBA" id="ARBA00023012"/>
    </source>
</evidence>
<evidence type="ECO:0000256" key="5">
    <source>
        <dbReference type="SAM" id="MobiDB-lite"/>
    </source>
</evidence>
<comment type="caution">
    <text evidence="7">The sequence shown here is derived from an EMBL/GenBank/DDBJ whole genome shotgun (WGS) entry which is preliminary data.</text>
</comment>
<evidence type="ECO:0000256" key="4">
    <source>
        <dbReference type="PROSITE-ProRule" id="PRU01091"/>
    </source>
</evidence>
<dbReference type="Proteomes" id="UP001551482">
    <property type="component" value="Unassembled WGS sequence"/>
</dbReference>
<dbReference type="Pfam" id="PF25872">
    <property type="entry name" value="HTH_77"/>
    <property type="match status" value="1"/>
</dbReference>
<dbReference type="InterPro" id="IPR005158">
    <property type="entry name" value="BTAD"/>
</dbReference>
<dbReference type="Pfam" id="PF00486">
    <property type="entry name" value="Trans_reg_C"/>
    <property type="match status" value="1"/>
</dbReference>
<comment type="similarity">
    <text evidence="1">Belongs to the AfsR/DnrI/RedD regulatory family.</text>
</comment>
<keyword evidence="3 4" id="KW-0238">DNA-binding</keyword>
<dbReference type="EMBL" id="JBEZFP010000009">
    <property type="protein sequence ID" value="MEU8132937.1"/>
    <property type="molecule type" value="Genomic_DNA"/>
</dbReference>
<proteinExistence type="inferred from homology"/>
<sequence length="1147" mass="121874">MRFGVLGPLEVWTADGRPVRVPELKVRTLLAALLAERGRAVSADALVDHLWGDALPANPANALQAKVSQLRRALDEANPGARDLVVSRRPGYLLAADEGPSGGARPGGTHPDGTRPGDDPPGDPDTATLDADAFAALVARARDTDDPRTRAALLTDALALWRGSALADFGDLPFARAWADRLEEERLTALEERAEARLELGEHRLLVAELAALTARHPLRERLHAAHLRALYGSGRQSEALDGFRELRDRLADELGVDPGPELLALHQAILEQDPALDPPQAADRPPRRRSNLPTALTTLVGRDQAVEEVAGLLATGRLVTLTGPAGVGKTRLALASAAQGSPEAFPDGVWLVELAGRLPSTECLCDVSDIADVIATALDLRDDLREDIKGAMGRSSVSVVERLATALRGRELLLVLDNCEHVIQPAAEVVAALLRTSPGLTVLATSQEPLAVPGEVQWPVPPLSLPPAPAPPSPDRDGATTRTSTTFRTAGTTATAWTALGGPASETDLRAMAEAGAVRLFLDRAAAAAPGFTLDADTAPAVATVVRRLDGIPLALELAATRVRALGVHELADRLDDRFRVLGTGQRGGPARQQTLRAAIDWSWDLLGETERAVLRRLAVHADGCTLDSAEAVCAAGDVLSADVADVLARLVDRSLVAVAHHGTGRPRYRLLESVAEYCLERLREADEFAAAAERHHHYFADLAVRAEPHLRGPGQRRWLGLLEAENANLRRAVEHAAAHGDAASALRLATAATWSWYVRGRSREACRVLDTALAAAGEAPAVLRTRAIVLRAAVGMAADVDAGGLGTAKDALAEFDPETTDAEGTRDLAYAELLLATAFWWYGDSSDSRAICARALTTLRALGDQWGIAAALSLTAYGTQVDGDLVACRRYAEESHRLFTRLGDRWGVLRAGDTLGTLAEVRGEYAQAAAIARDGLRIAEELGLWAEYSGRLALLGRYAMLGGDFADADAFHERALRIAHDLDDEAAAMFAEMGLALAARRQGRYDDAERMLLPWLDWSRTNDGPPGVAITVAELGFIAELRGDAEAAERYHREGLAAARRVGDPRMIALAYEGLAGAAVLAGDAARGAALLGAAHRARASTGHPLASAERTDVDRIESAARKRLGDEAYAAAYGSGNETEHAAP</sequence>
<dbReference type="InterPro" id="IPR058852">
    <property type="entry name" value="HTH_77"/>
</dbReference>
<dbReference type="InterPro" id="IPR001867">
    <property type="entry name" value="OmpR/PhoB-type_DNA-bd"/>
</dbReference>
<dbReference type="SMART" id="SM01043">
    <property type="entry name" value="BTAD"/>
    <property type="match status" value="1"/>
</dbReference>
<name>A0ABV3DCL2_9ACTN</name>
<dbReference type="InterPro" id="IPR016032">
    <property type="entry name" value="Sig_transdc_resp-reg_C-effctor"/>
</dbReference>
<dbReference type="InterPro" id="IPR036388">
    <property type="entry name" value="WH-like_DNA-bd_sf"/>
</dbReference>
<dbReference type="SMART" id="SM00862">
    <property type="entry name" value="Trans_reg_C"/>
    <property type="match status" value="1"/>
</dbReference>
<dbReference type="Pfam" id="PF13191">
    <property type="entry name" value="AAA_16"/>
    <property type="match status" value="1"/>
</dbReference>
<feature type="DNA-binding region" description="OmpR/PhoB-type" evidence="4">
    <location>
        <begin position="1"/>
        <end position="96"/>
    </location>
</feature>
<evidence type="ECO:0000256" key="1">
    <source>
        <dbReference type="ARBA" id="ARBA00005820"/>
    </source>
</evidence>
<evidence type="ECO:0000256" key="3">
    <source>
        <dbReference type="ARBA" id="ARBA00023125"/>
    </source>
</evidence>
<evidence type="ECO:0000313" key="7">
    <source>
        <dbReference type="EMBL" id="MEU8132937.1"/>
    </source>
</evidence>
<reference evidence="7 8" key="1">
    <citation type="submission" date="2024-06" db="EMBL/GenBank/DDBJ databases">
        <title>The Natural Products Discovery Center: Release of the First 8490 Sequenced Strains for Exploring Actinobacteria Biosynthetic Diversity.</title>
        <authorList>
            <person name="Kalkreuter E."/>
            <person name="Kautsar S.A."/>
            <person name="Yang D."/>
            <person name="Bader C.D."/>
            <person name="Teijaro C.N."/>
            <person name="Fluegel L."/>
            <person name="Davis C.M."/>
            <person name="Simpson J.R."/>
            <person name="Lauterbach L."/>
            <person name="Steele A.D."/>
            <person name="Gui C."/>
            <person name="Meng S."/>
            <person name="Li G."/>
            <person name="Viehrig K."/>
            <person name="Ye F."/>
            <person name="Su P."/>
            <person name="Kiefer A.F."/>
            <person name="Nichols A."/>
            <person name="Cepeda A.J."/>
            <person name="Yan W."/>
            <person name="Fan B."/>
            <person name="Jiang Y."/>
            <person name="Adhikari A."/>
            <person name="Zheng C.-J."/>
            <person name="Schuster L."/>
            <person name="Cowan T.M."/>
            <person name="Smanski M.J."/>
            <person name="Chevrette M.G."/>
            <person name="De Carvalho L.P.S."/>
            <person name="Shen B."/>
        </authorList>
    </citation>
    <scope>NUCLEOTIDE SEQUENCE [LARGE SCALE GENOMIC DNA]</scope>
    <source>
        <strain evidence="7 8">NPDC048946</strain>
    </source>
</reference>
<dbReference type="PANTHER" id="PTHR47691:SF3">
    <property type="entry name" value="HTH-TYPE TRANSCRIPTIONAL REGULATOR RV0890C-RELATED"/>
    <property type="match status" value="1"/>
</dbReference>
<keyword evidence="2" id="KW-0902">Two-component regulatory system</keyword>
<dbReference type="InterPro" id="IPR041664">
    <property type="entry name" value="AAA_16"/>
</dbReference>
<feature type="region of interest" description="Disordered" evidence="5">
    <location>
        <begin position="462"/>
        <end position="485"/>
    </location>
</feature>
<dbReference type="CDD" id="cd15831">
    <property type="entry name" value="BTAD"/>
    <property type="match status" value="1"/>
</dbReference>
<organism evidence="7 8">
    <name type="scientific">Streptodolium elevatio</name>
    <dbReference type="NCBI Taxonomy" id="3157996"/>
    <lineage>
        <taxon>Bacteria</taxon>
        <taxon>Bacillati</taxon>
        <taxon>Actinomycetota</taxon>
        <taxon>Actinomycetes</taxon>
        <taxon>Kitasatosporales</taxon>
        <taxon>Streptomycetaceae</taxon>
        <taxon>Streptodolium</taxon>
    </lineage>
</organism>
<dbReference type="SUPFAM" id="SSF52540">
    <property type="entry name" value="P-loop containing nucleoside triphosphate hydrolases"/>
    <property type="match status" value="1"/>
</dbReference>
<feature type="compositionally biased region" description="Pro residues" evidence="5">
    <location>
        <begin position="462"/>
        <end position="474"/>
    </location>
</feature>
<accession>A0ABV3DCL2</accession>